<dbReference type="Proteomes" id="UP001233999">
    <property type="component" value="Unassembled WGS sequence"/>
</dbReference>
<evidence type="ECO:0000313" key="3">
    <source>
        <dbReference type="Proteomes" id="UP001233999"/>
    </source>
</evidence>
<dbReference type="EMBL" id="JASPKZ010005273">
    <property type="protein sequence ID" value="KAJ9589144.1"/>
    <property type="molecule type" value="Genomic_DNA"/>
</dbReference>
<gene>
    <name evidence="2" type="ORF">L9F63_017564</name>
</gene>
<accession>A0AAD7ZYF8</accession>
<name>A0AAD7ZYF8_DIPPU</name>
<dbReference type="AlphaFoldDB" id="A0AAD7ZYF8"/>
<comment type="caution">
    <text evidence="2">The sequence shown here is derived from an EMBL/GenBank/DDBJ whole genome shotgun (WGS) entry which is preliminary data.</text>
</comment>
<proteinExistence type="predicted"/>
<feature type="non-terminal residue" evidence="2">
    <location>
        <position position="123"/>
    </location>
</feature>
<keyword evidence="3" id="KW-1185">Reference proteome</keyword>
<evidence type="ECO:0000256" key="1">
    <source>
        <dbReference type="SAM" id="MobiDB-lite"/>
    </source>
</evidence>
<evidence type="ECO:0000313" key="2">
    <source>
        <dbReference type="EMBL" id="KAJ9589144.1"/>
    </source>
</evidence>
<feature type="region of interest" description="Disordered" evidence="1">
    <location>
        <begin position="84"/>
        <end position="123"/>
    </location>
</feature>
<reference evidence="2" key="1">
    <citation type="journal article" date="2023" name="IScience">
        <title>Live-bearing cockroach genome reveals convergent evolutionary mechanisms linked to viviparity in insects and beyond.</title>
        <authorList>
            <person name="Fouks B."/>
            <person name="Harrison M.C."/>
            <person name="Mikhailova A.A."/>
            <person name="Marchal E."/>
            <person name="English S."/>
            <person name="Carruthers M."/>
            <person name="Jennings E.C."/>
            <person name="Chiamaka E.L."/>
            <person name="Frigard R.A."/>
            <person name="Pippel M."/>
            <person name="Attardo G.M."/>
            <person name="Benoit J.B."/>
            <person name="Bornberg-Bauer E."/>
            <person name="Tobe S.S."/>
        </authorList>
    </citation>
    <scope>NUCLEOTIDE SEQUENCE</scope>
    <source>
        <strain evidence="2">Stay&amp;Tobe</strain>
    </source>
</reference>
<sequence length="123" mass="14355">MQISHDAGRPFDNLAPPLRKIRRNFGVGVIYSKINTLNSLKHTLSWPCKKNVNLKTYEETISMPKSTEKQDDYNISQDDITIQRLLDDDENPNCQQVRRKKRKYNEISKPPQNIPSINSQVMR</sequence>
<reference evidence="2" key="2">
    <citation type="submission" date="2023-05" db="EMBL/GenBank/DDBJ databases">
        <authorList>
            <person name="Fouks B."/>
        </authorList>
    </citation>
    <scope>NUCLEOTIDE SEQUENCE</scope>
    <source>
        <strain evidence="2">Stay&amp;Tobe</strain>
        <tissue evidence="2">Testes</tissue>
    </source>
</reference>
<feature type="compositionally biased region" description="Polar residues" evidence="1">
    <location>
        <begin position="110"/>
        <end position="123"/>
    </location>
</feature>
<organism evidence="2 3">
    <name type="scientific">Diploptera punctata</name>
    <name type="common">Pacific beetle cockroach</name>
    <dbReference type="NCBI Taxonomy" id="6984"/>
    <lineage>
        <taxon>Eukaryota</taxon>
        <taxon>Metazoa</taxon>
        <taxon>Ecdysozoa</taxon>
        <taxon>Arthropoda</taxon>
        <taxon>Hexapoda</taxon>
        <taxon>Insecta</taxon>
        <taxon>Pterygota</taxon>
        <taxon>Neoptera</taxon>
        <taxon>Polyneoptera</taxon>
        <taxon>Dictyoptera</taxon>
        <taxon>Blattodea</taxon>
        <taxon>Blaberoidea</taxon>
        <taxon>Blaberidae</taxon>
        <taxon>Diplopterinae</taxon>
        <taxon>Diploptera</taxon>
    </lineage>
</organism>
<feature type="non-terminal residue" evidence="2">
    <location>
        <position position="1"/>
    </location>
</feature>
<protein>
    <submittedName>
        <fullName evidence="2">Uncharacterized protein</fullName>
    </submittedName>
</protein>